<dbReference type="RefSeq" id="WP_114245679.1">
    <property type="nucleotide sequence ID" value="NZ_CP027306.1"/>
</dbReference>
<organism evidence="3 4">
    <name type="scientific">Streptomyces atratus</name>
    <dbReference type="NCBI Taxonomy" id="1893"/>
    <lineage>
        <taxon>Bacteria</taxon>
        <taxon>Bacillati</taxon>
        <taxon>Actinomycetota</taxon>
        <taxon>Actinomycetes</taxon>
        <taxon>Kitasatosporales</taxon>
        <taxon>Streptomycetaceae</taxon>
        <taxon>Streptomyces</taxon>
    </lineage>
</organism>
<accession>A0A2Z5JFI8</accession>
<dbReference type="KEGG" id="sata:C5746_21900"/>
<dbReference type="Proteomes" id="UP000252698">
    <property type="component" value="Chromosome"/>
</dbReference>
<evidence type="ECO:0000256" key="1">
    <source>
        <dbReference type="SAM" id="MobiDB-lite"/>
    </source>
</evidence>
<feature type="compositionally biased region" description="Low complexity" evidence="1">
    <location>
        <begin position="111"/>
        <end position="120"/>
    </location>
</feature>
<name>A0A2Z5JFI8_STRAR</name>
<feature type="chain" id="PRO_5039077921" description="Translation initiation factor IF-2" evidence="2">
    <location>
        <begin position="20"/>
        <end position="189"/>
    </location>
</feature>
<dbReference type="AlphaFoldDB" id="A0A2Z5JFI8"/>
<evidence type="ECO:0000313" key="3">
    <source>
        <dbReference type="EMBL" id="AXE79136.1"/>
    </source>
</evidence>
<feature type="compositionally biased region" description="Low complexity" evidence="1">
    <location>
        <begin position="78"/>
        <end position="88"/>
    </location>
</feature>
<dbReference type="EMBL" id="CP027306">
    <property type="protein sequence ID" value="AXE79136.1"/>
    <property type="molecule type" value="Genomic_DNA"/>
</dbReference>
<feature type="compositionally biased region" description="Pro residues" evidence="1">
    <location>
        <begin position="121"/>
        <end position="154"/>
    </location>
</feature>
<sequence>MRQLSAPARWAAVIAVTVAASTGCMSVGDDGGKPAPSTTSEPKRGTAGPDGGTVAGSGGARHGGGGAEAHSEREAAESAEPSGSAGPSGSPGGVRPGAKPGDQGSAGSGGLPVPSVSQPGPGVPHQPESPPPSEPATPEPSASPEPEPSEPSPQPSASSAAQLRKRAMRALKGPSTLRTPDVSPQVGPV</sequence>
<gene>
    <name evidence="3" type="ORF">C5746_21900</name>
</gene>
<evidence type="ECO:0008006" key="5">
    <source>
        <dbReference type="Google" id="ProtNLM"/>
    </source>
</evidence>
<evidence type="ECO:0000313" key="4">
    <source>
        <dbReference type="Proteomes" id="UP000252698"/>
    </source>
</evidence>
<protein>
    <recommendedName>
        <fullName evidence="5">Translation initiation factor IF-2</fullName>
    </recommendedName>
</protein>
<feature type="compositionally biased region" description="Gly residues" evidence="1">
    <location>
        <begin position="48"/>
        <end position="67"/>
    </location>
</feature>
<dbReference type="GeneID" id="95521087"/>
<proteinExistence type="predicted"/>
<feature type="region of interest" description="Disordered" evidence="1">
    <location>
        <begin position="23"/>
        <end position="189"/>
    </location>
</feature>
<keyword evidence="2" id="KW-0732">Signal</keyword>
<dbReference type="PROSITE" id="PS51257">
    <property type="entry name" value="PROKAR_LIPOPROTEIN"/>
    <property type="match status" value="1"/>
</dbReference>
<evidence type="ECO:0000256" key="2">
    <source>
        <dbReference type="SAM" id="SignalP"/>
    </source>
</evidence>
<feature type="signal peptide" evidence="2">
    <location>
        <begin position="1"/>
        <end position="19"/>
    </location>
</feature>
<reference evidence="3 4" key="1">
    <citation type="journal article" date="2018" name="Front. Microbiol.">
        <title>Genome Sequencing of Streptomyces atratus SCSIOZH16 and Activation Production of Nocardamine via Metabolic Engineering.</title>
        <authorList>
            <person name="Li Y."/>
            <person name="Zhang C."/>
            <person name="Liu C."/>
            <person name="Ju J."/>
            <person name="Ma J."/>
        </authorList>
    </citation>
    <scope>NUCLEOTIDE SEQUENCE [LARGE SCALE GENOMIC DNA]</scope>
    <source>
        <strain evidence="3 4">SCSIO_ZH16</strain>
    </source>
</reference>